<dbReference type="NCBIfam" id="TIGR00275">
    <property type="entry name" value="aminoacetone oxidase family FAD-binding enzyme"/>
    <property type="match status" value="1"/>
</dbReference>
<comment type="caution">
    <text evidence="6">The sequence shown here is derived from an EMBL/GenBank/DDBJ whole genome shotgun (WGS) entry which is preliminary data.</text>
</comment>
<protein>
    <submittedName>
        <fullName evidence="6">NAD(P)/FAD-dependent oxidoreductase</fullName>
    </submittedName>
</protein>
<feature type="domain" description="RsdA/BaiN/AoA(So)-like Rossmann fold-like" evidence="4">
    <location>
        <begin position="11"/>
        <end position="402"/>
    </location>
</feature>
<evidence type="ECO:0000256" key="1">
    <source>
        <dbReference type="ARBA" id="ARBA00001974"/>
    </source>
</evidence>
<dbReference type="Gene3D" id="2.40.30.10">
    <property type="entry name" value="Translation factors"/>
    <property type="match status" value="1"/>
</dbReference>
<dbReference type="Gene3D" id="1.10.8.260">
    <property type="entry name" value="HI0933 insert domain-like"/>
    <property type="match status" value="1"/>
</dbReference>
<keyword evidence="3" id="KW-0274">FAD</keyword>
<dbReference type="Gene3D" id="3.50.50.60">
    <property type="entry name" value="FAD/NAD(P)-binding domain"/>
    <property type="match status" value="1"/>
</dbReference>
<reference evidence="6 7" key="1">
    <citation type="submission" date="2023-04" db="EMBL/GenBank/DDBJ databases">
        <title>Fusibacter bizertensis strain WBS, isolated from littoral bottom sediments of the Arctic seas - biochemical and genomic analysis.</title>
        <authorList>
            <person name="Brioukhanov A.L."/>
        </authorList>
    </citation>
    <scope>NUCLEOTIDE SEQUENCE [LARGE SCALE GENOMIC DNA]</scope>
    <source>
        <strain evidence="6 7">WBS</strain>
    </source>
</reference>
<dbReference type="PANTHER" id="PTHR42887:SF2">
    <property type="entry name" value="OS12G0638800 PROTEIN"/>
    <property type="match status" value="1"/>
</dbReference>
<dbReference type="InterPro" id="IPR057661">
    <property type="entry name" value="RsdA/BaiN/AoA(So)_Rossmann"/>
</dbReference>
<name>A0ABT6NEV8_9FIRM</name>
<dbReference type="RefSeq" id="WP_281094846.1">
    <property type="nucleotide sequence ID" value="NZ_JARYZI010000008.1"/>
</dbReference>
<dbReference type="Pfam" id="PF03486">
    <property type="entry name" value="HI0933_like"/>
    <property type="match status" value="1"/>
</dbReference>
<dbReference type="SUPFAM" id="SSF160996">
    <property type="entry name" value="HI0933 insert domain-like"/>
    <property type="match status" value="1"/>
</dbReference>
<proteinExistence type="predicted"/>
<evidence type="ECO:0000259" key="4">
    <source>
        <dbReference type="Pfam" id="PF03486"/>
    </source>
</evidence>
<organism evidence="6 7">
    <name type="scientific">Fusibacter bizertensis</name>
    <dbReference type="NCBI Taxonomy" id="1488331"/>
    <lineage>
        <taxon>Bacteria</taxon>
        <taxon>Bacillati</taxon>
        <taxon>Bacillota</taxon>
        <taxon>Clostridia</taxon>
        <taxon>Eubacteriales</taxon>
        <taxon>Eubacteriales Family XII. Incertae Sedis</taxon>
        <taxon>Fusibacter</taxon>
    </lineage>
</organism>
<comment type="cofactor">
    <cofactor evidence="1">
        <name>FAD</name>
        <dbReference type="ChEBI" id="CHEBI:57692"/>
    </cofactor>
</comment>
<dbReference type="InterPro" id="IPR004792">
    <property type="entry name" value="BaiN-like"/>
</dbReference>
<dbReference type="EMBL" id="JARYZI010000008">
    <property type="protein sequence ID" value="MDH8678951.1"/>
    <property type="molecule type" value="Genomic_DNA"/>
</dbReference>
<dbReference type="Pfam" id="PF22780">
    <property type="entry name" value="HI0933_like_1st"/>
    <property type="match status" value="1"/>
</dbReference>
<dbReference type="InterPro" id="IPR055178">
    <property type="entry name" value="RsdA/BaiN/AoA(So)-like_dom"/>
</dbReference>
<evidence type="ECO:0000256" key="2">
    <source>
        <dbReference type="ARBA" id="ARBA00022630"/>
    </source>
</evidence>
<evidence type="ECO:0000313" key="6">
    <source>
        <dbReference type="EMBL" id="MDH8678951.1"/>
    </source>
</evidence>
<evidence type="ECO:0000313" key="7">
    <source>
        <dbReference type="Proteomes" id="UP001158045"/>
    </source>
</evidence>
<dbReference type="InterPro" id="IPR023166">
    <property type="entry name" value="BaiN-like_dom_sf"/>
</dbReference>
<evidence type="ECO:0000256" key="3">
    <source>
        <dbReference type="ARBA" id="ARBA00022827"/>
    </source>
</evidence>
<dbReference type="Proteomes" id="UP001158045">
    <property type="component" value="Unassembled WGS sequence"/>
</dbReference>
<keyword evidence="7" id="KW-1185">Reference proteome</keyword>
<sequence>MVKSGDKMMYDVIIIGAGAAGLYCGAHLKNLKVLILEKNQKPGLKILASGGGQCNLTHGGYINAFYAKYGAHKSFVKNALKSHDNKEVVRFFQSNGCKVLEREDGKVFPASLKASDVVKALIKSCSDLQMNYGEAVKEVEHDGQYFSVITDHASYKAPFLVISTGGKSYPTLGTTGDGYILAKDLGHAIVSPKPGLTGVVTKDKALSSLQGVSVDDVELTLFKDGKANTFCGPLLFTHFGLSGPVVLNNSRYMNKGDQLSINFVNRSSNSIENELLEMVHGFGDKPVAYWLNQLGLVDTLKRTLFEQDEILKQKKLASITKEERKLLMGRVTSYKLEIESLIGYQNAMVTVGGIDLTEVDPKRLASKVVEGLYFCGEVLDVDGDTGGYNLQWAFSSGYAVANGIIELNKIQR</sequence>
<feature type="domain" description="RsdA/BaiN/AoA(So)-like insert" evidence="5">
    <location>
        <begin position="194"/>
        <end position="349"/>
    </location>
</feature>
<accession>A0ABT6NEV8</accession>
<dbReference type="SUPFAM" id="SSF51905">
    <property type="entry name" value="FAD/NAD(P)-binding domain"/>
    <property type="match status" value="1"/>
</dbReference>
<gene>
    <name evidence="6" type="ORF">QE109_12395</name>
</gene>
<dbReference type="PANTHER" id="PTHR42887">
    <property type="entry name" value="OS12G0638800 PROTEIN"/>
    <property type="match status" value="1"/>
</dbReference>
<dbReference type="InterPro" id="IPR036188">
    <property type="entry name" value="FAD/NAD-bd_sf"/>
</dbReference>
<evidence type="ECO:0000259" key="5">
    <source>
        <dbReference type="Pfam" id="PF22780"/>
    </source>
</evidence>
<keyword evidence="2" id="KW-0285">Flavoprotein</keyword>